<dbReference type="RefSeq" id="WP_000248554.1">
    <property type="nucleotide sequence ID" value="NZ_CAKJXA010000022.1"/>
</dbReference>
<evidence type="ECO:0000313" key="1">
    <source>
        <dbReference type="EMBL" id="ARP56094.1"/>
    </source>
</evidence>
<organism evidence="1 2">
    <name type="scientific">Bacillus thuringiensis</name>
    <dbReference type="NCBI Taxonomy" id="1428"/>
    <lineage>
        <taxon>Bacteria</taxon>
        <taxon>Bacillati</taxon>
        <taxon>Bacillota</taxon>
        <taxon>Bacilli</taxon>
        <taxon>Bacillales</taxon>
        <taxon>Bacillaceae</taxon>
        <taxon>Bacillus</taxon>
        <taxon>Bacillus cereus group</taxon>
    </lineage>
</organism>
<sequence>MVNVKDLTTKDLSEELAKREGVTKIEVNVYEKIEFGGIVVEGPAIILVNKD</sequence>
<dbReference type="InterPro" id="IPR047901">
    <property type="entry name" value="BC1881-like"/>
</dbReference>
<protein>
    <submittedName>
        <fullName evidence="1">Uncharacterized protein</fullName>
    </submittedName>
</protein>
<name>A0A0Q0WRI5_BACTU</name>
<dbReference type="EMBL" id="CP021061">
    <property type="protein sequence ID" value="ARP56094.1"/>
    <property type="molecule type" value="Genomic_DNA"/>
</dbReference>
<proteinExistence type="predicted"/>
<dbReference type="NCBIfam" id="NF033495">
    <property type="entry name" value="phage_BC1881"/>
    <property type="match status" value="1"/>
</dbReference>
<gene>
    <name evidence="1" type="ORF">CAB88_02800</name>
</gene>
<keyword evidence="2" id="KW-1185">Reference proteome</keyword>
<evidence type="ECO:0000313" key="2">
    <source>
        <dbReference type="Proteomes" id="UP000194143"/>
    </source>
</evidence>
<dbReference type="AlphaFoldDB" id="A0A0Q0WRI5"/>
<reference evidence="1 2" key="1">
    <citation type="submission" date="2017-04" db="EMBL/GenBank/DDBJ databases">
        <title>Complete Genome Sequence of Bacillus thuringiensis type Strain ATCC 10792.</title>
        <authorList>
            <person name="Oh D.-H."/>
            <person name="Park B.-J."/>
            <person name="Shuai W."/>
            <person name="Chelliah R."/>
        </authorList>
    </citation>
    <scope>NUCLEOTIDE SEQUENCE [LARGE SCALE GENOMIC DNA]</scope>
    <source>
        <strain evidence="1 2">ATCC 10792</strain>
    </source>
</reference>
<dbReference type="Proteomes" id="UP000194143">
    <property type="component" value="Chromosome"/>
</dbReference>
<dbReference type="GeneID" id="67465243"/>
<accession>A0A0Q0WRI5</accession>